<sequence>MVESVQMFLFLFKSKYRRKYSWFSPFLCSVLIVLLFCNYVASSCSDQNCLNGKCENETCVCAEGWQGPECQYCAGKIKLTELSGTLTDGPGNYSVSVQCTWLIQPEPSGGDPPPIRIRLESFATECGWDHLYVYDGDSVRAEKLLAVFSGVLQDGESSWTRQVVARSGSALLHFFSDDAFAMEGFNVTYLAYACPSDEHYTNCSNHGVCEGGICKCAEGWVGEACDEPLCPDDCNSAYGAGLCTPTGCECTPSRAGADCSRDAALAGWGRAWREGAPTAPPPAAGHVMVANQHYVLRVGGETFGDDHFVYRYNVATRTWAPLEARGSPAPRLLHTAILFRHELIVYGGIVVTEEMRRYLAQ</sequence>
<dbReference type="EMBL" id="JAHIBW010000298">
    <property type="protein sequence ID" value="KAG7294712.1"/>
    <property type="molecule type" value="Genomic_DNA"/>
</dbReference>
<dbReference type="Gene3D" id="2.120.10.80">
    <property type="entry name" value="Kelch-type beta propeller"/>
    <property type="match status" value="1"/>
</dbReference>
<dbReference type="InterPro" id="IPR000859">
    <property type="entry name" value="CUB_dom"/>
</dbReference>
<comment type="caution">
    <text evidence="6">The sequence shown here is derived from an EMBL/GenBank/DDBJ whole genome shotgun (WGS) entry which is preliminary data.</text>
</comment>
<dbReference type="SUPFAM" id="SSF49854">
    <property type="entry name" value="Spermadhesin, CUB domain"/>
    <property type="match status" value="1"/>
</dbReference>
<dbReference type="InterPro" id="IPR000742">
    <property type="entry name" value="EGF"/>
</dbReference>
<evidence type="ECO:0000256" key="4">
    <source>
        <dbReference type="PROSITE-ProRule" id="PRU00059"/>
    </source>
</evidence>
<dbReference type="Proteomes" id="UP000823941">
    <property type="component" value="Unassembled WGS sequence"/>
</dbReference>
<dbReference type="PANTHER" id="PTHR46376">
    <property type="entry name" value="LEUCINE-ZIPPER-LIKE TRANSCRIPTIONAL REGULATOR 1"/>
    <property type="match status" value="1"/>
</dbReference>
<dbReference type="CDD" id="cd00041">
    <property type="entry name" value="CUB"/>
    <property type="match status" value="1"/>
</dbReference>
<dbReference type="SUPFAM" id="SSF117281">
    <property type="entry name" value="Kelch motif"/>
    <property type="match status" value="1"/>
</dbReference>
<protein>
    <recommendedName>
        <fullName evidence="5">CUB domain-containing protein</fullName>
    </recommendedName>
</protein>
<keyword evidence="2" id="KW-0677">Repeat</keyword>
<dbReference type="SMART" id="SM00181">
    <property type="entry name" value="EGF"/>
    <property type="match status" value="2"/>
</dbReference>
<organism evidence="6 7">
    <name type="scientific">Plutella xylostella</name>
    <name type="common">Diamondback moth</name>
    <name type="synonym">Plutella maculipennis</name>
    <dbReference type="NCBI Taxonomy" id="51655"/>
    <lineage>
        <taxon>Eukaryota</taxon>
        <taxon>Metazoa</taxon>
        <taxon>Ecdysozoa</taxon>
        <taxon>Arthropoda</taxon>
        <taxon>Hexapoda</taxon>
        <taxon>Insecta</taxon>
        <taxon>Pterygota</taxon>
        <taxon>Neoptera</taxon>
        <taxon>Endopterygota</taxon>
        <taxon>Lepidoptera</taxon>
        <taxon>Glossata</taxon>
        <taxon>Ditrysia</taxon>
        <taxon>Yponomeutoidea</taxon>
        <taxon>Plutellidae</taxon>
        <taxon>Plutella</taxon>
    </lineage>
</organism>
<evidence type="ECO:0000256" key="2">
    <source>
        <dbReference type="ARBA" id="ARBA00022737"/>
    </source>
</evidence>
<dbReference type="SMART" id="SM00042">
    <property type="entry name" value="CUB"/>
    <property type="match status" value="1"/>
</dbReference>
<keyword evidence="3" id="KW-1015">Disulfide bond</keyword>
<dbReference type="Pfam" id="PF00431">
    <property type="entry name" value="CUB"/>
    <property type="match status" value="1"/>
</dbReference>
<dbReference type="PROSITE" id="PS01180">
    <property type="entry name" value="CUB"/>
    <property type="match status" value="1"/>
</dbReference>
<dbReference type="Gene3D" id="2.10.25.10">
    <property type="entry name" value="Laminin"/>
    <property type="match status" value="1"/>
</dbReference>
<dbReference type="InterPro" id="IPR035914">
    <property type="entry name" value="Sperma_CUB_dom_sf"/>
</dbReference>
<evidence type="ECO:0000313" key="7">
    <source>
        <dbReference type="Proteomes" id="UP000823941"/>
    </source>
</evidence>
<dbReference type="PANTHER" id="PTHR46376:SF2">
    <property type="entry name" value="DISTRACTED, ISOFORM B"/>
    <property type="match status" value="1"/>
</dbReference>
<dbReference type="InterPro" id="IPR051568">
    <property type="entry name" value="LZTR1/Attractin"/>
</dbReference>
<keyword evidence="1" id="KW-0880">Kelch repeat</keyword>
<reference evidence="6 7" key="1">
    <citation type="submission" date="2021-06" db="EMBL/GenBank/DDBJ databases">
        <title>A haploid diamondback moth (Plutella xylostella L.) genome assembly resolves 31 chromosomes and identifies a diamide resistance mutation.</title>
        <authorList>
            <person name="Ward C.M."/>
            <person name="Perry K.D."/>
            <person name="Baker G."/>
            <person name="Powis K."/>
            <person name="Heckel D.G."/>
            <person name="Baxter S.W."/>
        </authorList>
    </citation>
    <scope>NUCLEOTIDE SEQUENCE [LARGE SCALE GENOMIC DNA]</scope>
    <source>
        <strain evidence="6 7">LV</strain>
        <tissue evidence="6">Single pupa</tissue>
    </source>
</reference>
<feature type="domain" description="CUB" evidence="5">
    <location>
        <begin position="73"/>
        <end position="192"/>
    </location>
</feature>
<evidence type="ECO:0000259" key="5">
    <source>
        <dbReference type="PROSITE" id="PS01180"/>
    </source>
</evidence>
<accession>A0ABQ7PNY4</accession>
<keyword evidence="7" id="KW-1185">Reference proteome</keyword>
<dbReference type="Pfam" id="PF23106">
    <property type="entry name" value="EGF_Teneurin"/>
    <property type="match status" value="1"/>
</dbReference>
<name>A0ABQ7PNY4_PLUXY</name>
<proteinExistence type="predicted"/>
<evidence type="ECO:0000313" key="6">
    <source>
        <dbReference type="EMBL" id="KAG7294712.1"/>
    </source>
</evidence>
<dbReference type="InterPro" id="IPR015915">
    <property type="entry name" value="Kelch-typ_b-propeller"/>
</dbReference>
<dbReference type="SUPFAM" id="SSF57196">
    <property type="entry name" value="EGF/Laminin"/>
    <property type="match status" value="1"/>
</dbReference>
<comment type="caution">
    <text evidence="4">Lacks conserved residue(s) required for the propagation of feature annotation.</text>
</comment>
<evidence type="ECO:0000256" key="3">
    <source>
        <dbReference type="ARBA" id="ARBA00023157"/>
    </source>
</evidence>
<evidence type="ECO:0000256" key="1">
    <source>
        <dbReference type="ARBA" id="ARBA00022441"/>
    </source>
</evidence>
<gene>
    <name evidence="6" type="ORF">JYU34_022938</name>
</gene>
<dbReference type="Gene3D" id="2.60.120.290">
    <property type="entry name" value="Spermadhesin, CUB domain"/>
    <property type="match status" value="1"/>
</dbReference>